<sequence length="84" mass="9618">KNFVEVLNVSSNLRNYRHDLLRHGICIPTTCPNATSTAESLQLGVERCYNQKYRGLGLKGNITKILCEKRETNYPIDIYDIIFA</sequence>
<evidence type="ECO:0000313" key="2">
    <source>
        <dbReference type="Proteomes" id="UP001162156"/>
    </source>
</evidence>
<protein>
    <submittedName>
        <fullName evidence="1">Uncharacterized protein</fullName>
    </submittedName>
</protein>
<gene>
    <name evidence="1" type="ORF">NQ314_020573</name>
</gene>
<keyword evidence="2" id="KW-1185">Reference proteome</keyword>
<feature type="non-terminal residue" evidence="1">
    <location>
        <position position="1"/>
    </location>
</feature>
<comment type="caution">
    <text evidence="1">The sequence shown here is derived from an EMBL/GenBank/DDBJ whole genome shotgun (WGS) entry which is preliminary data.</text>
</comment>
<dbReference type="Proteomes" id="UP001162156">
    <property type="component" value="Unassembled WGS sequence"/>
</dbReference>
<accession>A0AAV8WJQ5</accession>
<dbReference type="AlphaFoldDB" id="A0AAV8WJQ5"/>
<name>A0AAV8WJQ5_9CUCU</name>
<evidence type="ECO:0000313" key="1">
    <source>
        <dbReference type="EMBL" id="KAJ8927010.1"/>
    </source>
</evidence>
<dbReference type="EMBL" id="JANEYF010005748">
    <property type="protein sequence ID" value="KAJ8927010.1"/>
    <property type="molecule type" value="Genomic_DNA"/>
</dbReference>
<organism evidence="1 2">
    <name type="scientific">Rhamnusium bicolor</name>
    <dbReference type="NCBI Taxonomy" id="1586634"/>
    <lineage>
        <taxon>Eukaryota</taxon>
        <taxon>Metazoa</taxon>
        <taxon>Ecdysozoa</taxon>
        <taxon>Arthropoda</taxon>
        <taxon>Hexapoda</taxon>
        <taxon>Insecta</taxon>
        <taxon>Pterygota</taxon>
        <taxon>Neoptera</taxon>
        <taxon>Endopterygota</taxon>
        <taxon>Coleoptera</taxon>
        <taxon>Polyphaga</taxon>
        <taxon>Cucujiformia</taxon>
        <taxon>Chrysomeloidea</taxon>
        <taxon>Cerambycidae</taxon>
        <taxon>Lepturinae</taxon>
        <taxon>Rhagiini</taxon>
        <taxon>Rhamnusium</taxon>
    </lineage>
</organism>
<reference evidence="1" key="1">
    <citation type="journal article" date="2023" name="Insect Mol. Biol.">
        <title>Genome sequencing provides insights into the evolution of gene families encoding plant cell wall-degrading enzymes in longhorned beetles.</title>
        <authorList>
            <person name="Shin N.R."/>
            <person name="Okamura Y."/>
            <person name="Kirsch R."/>
            <person name="Pauchet Y."/>
        </authorList>
    </citation>
    <scope>NUCLEOTIDE SEQUENCE</scope>
    <source>
        <strain evidence="1">RBIC_L_NR</strain>
    </source>
</reference>
<proteinExistence type="predicted"/>